<dbReference type="InterPro" id="IPR027417">
    <property type="entry name" value="P-loop_NTPase"/>
</dbReference>
<dbReference type="Pfam" id="PF00931">
    <property type="entry name" value="NB-ARC"/>
    <property type="match status" value="1"/>
</dbReference>
<dbReference type="GO" id="GO:0043531">
    <property type="term" value="F:ADP binding"/>
    <property type="evidence" value="ECO:0007669"/>
    <property type="project" value="InterPro"/>
</dbReference>
<dbReference type="Gramene" id="TuG1812G0600000260.01.T01">
    <property type="protein sequence ID" value="TuG1812G0600000260.01.T01.cds443005"/>
    <property type="gene ID" value="TuG1812G0600000260.01"/>
</dbReference>
<dbReference type="SUPFAM" id="SSF52540">
    <property type="entry name" value="P-loop containing nucleoside triphosphate hydrolases"/>
    <property type="match status" value="1"/>
</dbReference>
<reference evidence="4" key="1">
    <citation type="journal article" date="2013" name="Nature">
        <title>Draft genome of the wheat A-genome progenitor Triticum urartu.</title>
        <authorList>
            <person name="Ling H.Q."/>
            <person name="Zhao S."/>
            <person name="Liu D."/>
            <person name="Wang J."/>
            <person name="Sun H."/>
            <person name="Zhang C."/>
            <person name="Fan H."/>
            <person name="Li D."/>
            <person name="Dong L."/>
            <person name="Tao Y."/>
            <person name="Gao C."/>
            <person name="Wu H."/>
            <person name="Li Y."/>
            <person name="Cui Y."/>
            <person name="Guo X."/>
            <person name="Zheng S."/>
            <person name="Wang B."/>
            <person name="Yu K."/>
            <person name="Liang Q."/>
            <person name="Yang W."/>
            <person name="Lou X."/>
            <person name="Chen J."/>
            <person name="Feng M."/>
            <person name="Jian J."/>
            <person name="Zhang X."/>
            <person name="Luo G."/>
            <person name="Jiang Y."/>
            <person name="Liu J."/>
            <person name="Wang Z."/>
            <person name="Sha Y."/>
            <person name="Zhang B."/>
            <person name="Wu H."/>
            <person name="Tang D."/>
            <person name="Shen Q."/>
            <person name="Xue P."/>
            <person name="Zou S."/>
            <person name="Wang X."/>
            <person name="Liu X."/>
            <person name="Wang F."/>
            <person name="Yang Y."/>
            <person name="An X."/>
            <person name="Dong Z."/>
            <person name="Zhang K."/>
            <person name="Zhang X."/>
            <person name="Luo M.C."/>
            <person name="Dvorak J."/>
            <person name="Tong Y."/>
            <person name="Wang J."/>
            <person name="Yang H."/>
            <person name="Li Z."/>
            <person name="Wang D."/>
            <person name="Zhang A."/>
            <person name="Wang J."/>
        </authorList>
    </citation>
    <scope>NUCLEOTIDE SEQUENCE</scope>
    <source>
        <strain evidence="4">cv. G1812</strain>
    </source>
</reference>
<dbReference type="PANTHER" id="PTHR36766">
    <property type="entry name" value="PLANT BROAD-SPECTRUM MILDEW RESISTANCE PROTEIN RPW8"/>
    <property type="match status" value="1"/>
</dbReference>
<dbReference type="Gene3D" id="3.40.50.300">
    <property type="entry name" value="P-loop containing nucleotide triphosphate hydrolases"/>
    <property type="match status" value="1"/>
</dbReference>
<sequence length="214" mass="24542">MYNLVDRAEWRSHEHHVAELLPRLKDAVYNADDLLDEFRWYEMKAELEGNTSKSPFSDFIGTLIHGSFDKLKDVRERLENLSRQLKRMGLHKVVQRFDKSVRPETTAMPDEAKIFGRAEELKQVMEFLNVPTNAKRKRAKSLANASTSLSANNQVSNESRITYLPVLPIVGIGGVGKTTLAQHNYTDQQVKSHFGLVIWICVSDDFNVKRLIKE</sequence>
<dbReference type="EnsemblPlants" id="TuG1812G0600000260.01.T01">
    <property type="protein sequence ID" value="TuG1812G0600000260.01.T01.cds443005"/>
    <property type="gene ID" value="TuG1812G0600000260.01"/>
</dbReference>
<name>A0A8R7UMN1_TRIUA</name>
<keyword evidence="1" id="KW-0175">Coiled coil</keyword>
<accession>A0A8R7UMN1</accession>
<proteinExistence type="predicted"/>
<reference evidence="3" key="2">
    <citation type="submission" date="2018-03" db="EMBL/GenBank/DDBJ databases">
        <title>The Triticum urartu genome reveals the dynamic nature of wheat genome evolution.</title>
        <authorList>
            <person name="Ling H."/>
            <person name="Ma B."/>
            <person name="Shi X."/>
            <person name="Liu H."/>
            <person name="Dong L."/>
            <person name="Sun H."/>
            <person name="Cao Y."/>
            <person name="Gao Q."/>
            <person name="Zheng S."/>
            <person name="Li Y."/>
            <person name="Yu Y."/>
            <person name="Du H."/>
            <person name="Qi M."/>
            <person name="Li Y."/>
            <person name="Yu H."/>
            <person name="Cui Y."/>
            <person name="Wang N."/>
            <person name="Chen C."/>
            <person name="Wu H."/>
            <person name="Zhao Y."/>
            <person name="Zhang J."/>
            <person name="Li Y."/>
            <person name="Zhou W."/>
            <person name="Zhang B."/>
            <person name="Hu W."/>
            <person name="Eijk M."/>
            <person name="Tang J."/>
            <person name="Witsenboer H."/>
            <person name="Zhao S."/>
            <person name="Li Z."/>
            <person name="Zhang A."/>
            <person name="Wang D."/>
            <person name="Liang C."/>
        </authorList>
    </citation>
    <scope>NUCLEOTIDE SEQUENCE [LARGE SCALE GENOMIC DNA]</scope>
    <source>
        <strain evidence="3">cv. G1812</strain>
    </source>
</reference>
<feature type="coiled-coil region" evidence="1">
    <location>
        <begin position="64"/>
        <end position="91"/>
    </location>
</feature>
<evidence type="ECO:0000259" key="2">
    <source>
        <dbReference type="Pfam" id="PF00931"/>
    </source>
</evidence>
<evidence type="ECO:0000313" key="4">
    <source>
        <dbReference type="Proteomes" id="UP000015106"/>
    </source>
</evidence>
<evidence type="ECO:0000313" key="3">
    <source>
        <dbReference type="EnsemblPlants" id="TuG1812G0600000260.01.T01.cds443005"/>
    </source>
</evidence>
<dbReference type="Proteomes" id="UP000015106">
    <property type="component" value="Chromosome 6"/>
</dbReference>
<evidence type="ECO:0000256" key="1">
    <source>
        <dbReference type="SAM" id="Coils"/>
    </source>
</evidence>
<dbReference type="PANTHER" id="PTHR36766:SF40">
    <property type="entry name" value="DISEASE RESISTANCE PROTEIN RGA3"/>
    <property type="match status" value="1"/>
</dbReference>
<keyword evidence="4" id="KW-1185">Reference proteome</keyword>
<dbReference type="AlphaFoldDB" id="A0A8R7UMN1"/>
<organism evidence="3 4">
    <name type="scientific">Triticum urartu</name>
    <name type="common">Red wild einkorn</name>
    <name type="synonym">Crithodium urartu</name>
    <dbReference type="NCBI Taxonomy" id="4572"/>
    <lineage>
        <taxon>Eukaryota</taxon>
        <taxon>Viridiplantae</taxon>
        <taxon>Streptophyta</taxon>
        <taxon>Embryophyta</taxon>
        <taxon>Tracheophyta</taxon>
        <taxon>Spermatophyta</taxon>
        <taxon>Magnoliopsida</taxon>
        <taxon>Liliopsida</taxon>
        <taxon>Poales</taxon>
        <taxon>Poaceae</taxon>
        <taxon>BOP clade</taxon>
        <taxon>Pooideae</taxon>
        <taxon>Triticodae</taxon>
        <taxon>Triticeae</taxon>
        <taxon>Triticinae</taxon>
        <taxon>Triticum</taxon>
    </lineage>
</organism>
<protein>
    <recommendedName>
        <fullName evidence="2">NB-ARC domain-containing protein</fullName>
    </recommendedName>
</protein>
<reference evidence="3" key="3">
    <citation type="submission" date="2022-06" db="UniProtKB">
        <authorList>
            <consortium name="EnsemblPlants"/>
        </authorList>
    </citation>
    <scope>IDENTIFICATION</scope>
</reference>
<feature type="domain" description="NB-ARC" evidence="2">
    <location>
        <begin position="166"/>
        <end position="213"/>
    </location>
</feature>
<dbReference type="InterPro" id="IPR002182">
    <property type="entry name" value="NB-ARC"/>
</dbReference>